<evidence type="ECO:0000313" key="1">
    <source>
        <dbReference type="Proteomes" id="UP000025227"/>
    </source>
</evidence>
<name>A0A7I5EDV7_HAECO</name>
<reference evidence="2" key="1">
    <citation type="submission" date="2020-12" db="UniProtKB">
        <authorList>
            <consortium name="WormBaseParasite"/>
        </authorList>
    </citation>
    <scope>IDENTIFICATION</scope>
    <source>
        <strain evidence="2">MHco3</strain>
    </source>
</reference>
<keyword evidence="1" id="KW-1185">Reference proteome</keyword>
<proteinExistence type="predicted"/>
<dbReference type="OrthoDB" id="5818039at2759"/>
<dbReference type="AlphaFoldDB" id="A0A7I5EDV7"/>
<organism evidence="1 2">
    <name type="scientific">Haemonchus contortus</name>
    <name type="common">Barber pole worm</name>
    <dbReference type="NCBI Taxonomy" id="6289"/>
    <lineage>
        <taxon>Eukaryota</taxon>
        <taxon>Metazoa</taxon>
        <taxon>Ecdysozoa</taxon>
        <taxon>Nematoda</taxon>
        <taxon>Chromadorea</taxon>
        <taxon>Rhabditida</taxon>
        <taxon>Rhabditina</taxon>
        <taxon>Rhabditomorpha</taxon>
        <taxon>Strongyloidea</taxon>
        <taxon>Trichostrongylidae</taxon>
        <taxon>Haemonchus</taxon>
    </lineage>
</organism>
<dbReference type="OMA" id="IGLTEWS"/>
<evidence type="ECO:0000313" key="2">
    <source>
        <dbReference type="WBParaSite" id="HCON_00171350-00001"/>
    </source>
</evidence>
<accession>A0A7I5EDV7</accession>
<dbReference type="WBParaSite" id="HCON_00171350-00001">
    <property type="protein sequence ID" value="HCON_00171350-00001"/>
    <property type="gene ID" value="HCON_00171350"/>
</dbReference>
<sequence>MNIDPFESLTIRIGRSRLRRSGSTPALTTFVIYAPTSCYDEEELDAFYMDLERLYREDNAFLGVIVGDFSAKVGPRRKAQELHIGLTEWSRMSGVKGFSTFAAAAVKGVFGRVD</sequence>
<protein>
    <submittedName>
        <fullName evidence="2">Uncharacterized protein</fullName>
    </submittedName>
</protein>
<dbReference type="Proteomes" id="UP000025227">
    <property type="component" value="Unplaced"/>
</dbReference>